<gene>
    <name evidence="3" type="ORF">SAMN02745704_02614</name>
</gene>
<evidence type="ECO:0000313" key="3">
    <source>
        <dbReference type="EMBL" id="SKA94742.1"/>
    </source>
</evidence>
<dbReference type="PANTHER" id="PTHR35526">
    <property type="entry name" value="ANTI-SIGMA-F FACTOR RSBW-RELATED"/>
    <property type="match status" value="1"/>
</dbReference>
<evidence type="ECO:0000259" key="2">
    <source>
        <dbReference type="Pfam" id="PF13581"/>
    </source>
</evidence>
<dbReference type="Gene3D" id="3.30.565.10">
    <property type="entry name" value="Histidine kinase-like ATPase, C-terminal domain"/>
    <property type="match status" value="1"/>
</dbReference>
<feature type="domain" description="Histidine kinase/HSP90-like ATPase" evidence="2">
    <location>
        <begin position="35"/>
        <end position="159"/>
    </location>
</feature>
<keyword evidence="4" id="KW-1185">Reference proteome</keyword>
<dbReference type="Pfam" id="PF13581">
    <property type="entry name" value="HATPase_c_2"/>
    <property type="match status" value="1"/>
</dbReference>
<keyword evidence="1" id="KW-0723">Serine/threonine-protein kinase</keyword>
<dbReference type="PANTHER" id="PTHR35526:SF6">
    <property type="entry name" value="SLR1861 PROTEIN"/>
    <property type="match status" value="1"/>
</dbReference>
<evidence type="ECO:0000256" key="1">
    <source>
        <dbReference type="ARBA" id="ARBA00022527"/>
    </source>
</evidence>
<evidence type="ECO:0000313" key="4">
    <source>
        <dbReference type="Proteomes" id="UP000190027"/>
    </source>
</evidence>
<dbReference type="InterPro" id="IPR036890">
    <property type="entry name" value="HATPase_C_sf"/>
</dbReference>
<sequence length="175" mass="19332">MTLAITARHWYASLDQRARLGADVVKHQAWNTTVPNRMDELASLSREAEGFMASCGLPERTRFTAHMVIEELVTNCIKYSFPQGEEHLIRLSLQVEPAALRLIIADDGNPFDPRTAPASCLDCSLCDAPVGGLGLSMVRSVARDFRYCRRNGQNHIELVLDLTPTPPVPDAASRS</sequence>
<organism evidence="3 4">
    <name type="scientific">Paucidesulfovibrio gracilis DSM 16080</name>
    <dbReference type="NCBI Taxonomy" id="1121449"/>
    <lineage>
        <taxon>Bacteria</taxon>
        <taxon>Pseudomonadati</taxon>
        <taxon>Thermodesulfobacteriota</taxon>
        <taxon>Desulfovibrionia</taxon>
        <taxon>Desulfovibrionales</taxon>
        <taxon>Desulfovibrionaceae</taxon>
        <taxon>Paucidesulfovibrio</taxon>
    </lineage>
</organism>
<keyword evidence="3" id="KW-0418">Kinase</keyword>
<keyword evidence="3" id="KW-0808">Transferase</keyword>
<proteinExistence type="predicted"/>
<dbReference type="GO" id="GO:0004674">
    <property type="term" value="F:protein serine/threonine kinase activity"/>
    <property type="evidence" value="ECO:0007669"/>
    <property type="project" value="UniProtKB-KW"/>
</dbReference>
<dbReference type="STRING" id="1121449.SAMN02745704_02614"/>
<dbReference type="InterPro" id="IPR003594">
    <property type="entry name" value="HATPase_dom"/>
</dbReference>
<dbReference type="Proteomes" id="UP000190027">
    <property type="component" value="Unassembled WGS sequence"/>
</dbReference>
<dbReference type="AlphaFoldDB" id="A0A1T4XYV8"/>
<dbReference type="SUPFAM" id="SSF55874">
    <property type="entry name" value="ATPase domain of HSP90 chaperone/DNA topoisomerase II/histidine kinase"/>
    <property type="match status" value="1"/>
</dbReference>
<dbReference type="EMBL" id="FUYC01000021">
    <property type="protein sequence ID" value="SKA94742.1"/>
    <property type="molecule type" value="Genomic_DNA"/>
</dbReference>
<dbReference type="CDD" id="cd16936">
    <property type="entry name" value="HATPase_RsbW-like"/>
    <property type="match status" value="1"/>
</dbReference>
<protein>
    <submittedName>
        <fullName evidence="3">Histidine kinase-like ATPase domain-containing protein</fullName>
    </submittedName>
</protein>
<dbReference type="InterPro" id="IPR050267">
    <property type="entry name" value="Anti-sigma-factor_SerPK"/>
</dbReference>
<name>A0A1T4XYV8_9BACT</name>
<reference evidence="3 4" key="1">
    <citation type="submission" date="2017-02" db="EMBL/GenBank/DDBJ databases">
        <authorList>
            <person name="Peterson S.W."/>
        </authorList>
    </citation>
    <scope>NUCLEOTIDE SEQUENCE [LARGE SCALE GENOMIC DNA]</scope>
    <source>
        <strain evidence="3 4">DSM 16080</strain>
    </source>
</reference>
<accession>A0A1T4XYV8</accession>